<keyword evidence="5 6" id="KW-0472">Membrane</keyword>
<evidence type="ECO:0000256" key="6">
    <source>
        <dbReference type="RuleBase" id="RU363032"/>
    </source>
</evidence>
<name>H1KUT4_METEX</name>
<dbReference type="Gene3D" id="1.10.3720.10">
    <property type="entry name" value="MetI-like"/>
    <property type="match status" value="1"/>
</dbReference>
<keyword evidence="2 6" id="KW-0813">Transport</keyword>
<dbReference type="SUPFAM" id="SSF161098">
    <property type="entry name" value="MetI-like"/>
    <property type="match status" value="1"/>
</dbReference>
<feature type="transmembrane region" description="Helical" evidence="6">
    <location>
        <begin position="7"/>
        <end position="26"/>
    </location>
</feature>
<reference evidence="8 9" key="1">
    <citation type="submission" date="2011-09" db="EMBL/GenBank/DDBJ databases">
        <title>The draft genome of Methylobacterium extorquens DSM 13060.</title>
        <authorList>
            <consortium name="US DOE Joint Genome Institute (JGI-PGF)"/>
            <person name="Lucas S."/>
            <person name="Han J."/>
            <person name="Lapidus A."/>
            <person name="Cheng J.-F."/>
            <person name="Goodwin L."/>
            <person name="Pitluck S."/>
            <person name="Peters L."/>
            <person name="Land M.L."/>
            <person name="Hauser L."/>
            <person name="Koskimaki J."/>
            <person name="Halonen O."/>
            <person name="Pirttila A."/>
            <person name="Frank C."/>
            <person name="Woyke T.J."/>
        </authorList>
    </citation>
    <scope>NUCLEOTIDE SEQUENCE [LARGE SCALE GENOMIC DNA]</scope>
    <source>
        <strain evidence="8 9">DSM 13060</strain>
    </source>
</reference>
<keyword evidence="4 6" id="KW-1133">Transmembrane helix</keyword>
<dbReference type="GO" id="GO:0005886">
    <property type="term" value="C:plasma membrane"/>
    <property type="evidence" value="ECO:0007669"/>
    <property type="project" value="UniProtKB-SubCell"/>
</dbReference>
<feature type="transmembrane region" description="Helical" evidence="6">
    <location>
        <begin position="217"/>
        <end position="240"/>
    </location>
</feature>
<evidence type="ECO:0000256" key="1">
    <source>
        <dbReference type="ARBA" id="ARBA00004651"/>
    </source>
</evidence>
<feature type="domain" description="ABC transmembrane type-1" evidence="7">
    <location>
        <begin position="49"/>
        <end position="240"/>
    </location>
</feature>
<dbReference type="PATRIC" id="fig|882800.3.peg.6120"/>
<evidence type="ECO:0000313" key="9">
    <source>
        <dbReference type="Proteomes" id="UP000004382"/>
    </source>
</evidence>
<organism evidence="8 9">
    <name type="scientific">Methylorubrum extorquens DSM 13060</name>
    <dbReference type="NCBI Taxonomy" id="882800"/>
    <lineage>
        <taxon>Bacteria</taxon>
        <taxon>Pseudomonadati</taxon>
        <taxon>Pseudomonadota</taxon>
        <taxon>Alphaproteobacteria</taxon>
        <taxon>Hyphomicrobiales</taxon>
        <taxon>Methylobacteriaceae</taxon>
        <taxon>Methylorubrum</taxon>
    </lineage>
</organism>
<accession>H1KUT4</accession>
<dbReference type="Pfam" id="PF00528">
    <property type="entry name" value="BPD_transp_1"/>
    <property type="match status" value="1"/>
</dbReference>
<dbReference type="PANTHER" id="PTHR30177">
    <property type="entry name" value="GLYCINE BETAINE/L-PROLINE TRANSPORT SYSTEM PERMEASE PROTEIN PROW"/>
    <property type="match status" value="1"/>
</dbReference>
<evidence type="ECO:0000259" key="7">
    <source>
        <dbReference type="PROSITE" id="PS50928"/>
    </source>
</evidence>
<comment type="caution">
    <text evidence="8">The sequence shown here is derived from an EMBL/GenBank/DDBJ whole genome shotgun (WGS) entry which is preliminary data.</text>
</comment>
<dbReference type="PANTHER" id="PTHR30177:SF30">
    <property type="entry name" value="GLYCINE BETAINE UPTAKE SYSTEM PERMEASE PROTEIN YEHY"/>
    <property type="match status" value="1"/>
</dbReference>
<dbReference type="PROSITE" id="PS50928">
    <property type="entry name" value="ABC_TM1"/>
    <property type="match status" value="1"/>
</dbReference>
<dbReference type="InterPro" id="IPR035906">
    <property type="entry name" value="MetI-like_sf"/>
</dbReference>
<protein>
    <submittedName>
        <fullName evidence="8">ABC-type transporter, integral membrane subunit</fullName>
    </submittedName>
</protein>
<keyword evidence="3 6" id="KW-0812">Transmembrane</keyword>
<gene>
    <name evidence="8" type="ORF">MetexDRAFT_6397</name>
</gene>
<proteinExistence type="inferred from homology"/>
<feature type="transmembrane region" description="Helical" evidence="6">
    <location>
        <begin position="53"/>
        <end position="73"/>
    </location>
</feature>
<dbReference type="GO" id="GO:0031460">
    <property type="term" value="P:glycine betaine transport"/>
    <property type="evidence" value="ECO:0007669"/>
    <property type="project" value="TreeGrafter"/>
</dbReference>
<comment type="subcellular location">
    <subcellularLocation>
        <location evidence="1 6">Cell membrane</location>
        <topology evidence="1 6">Multi-pass membrane protein</topology>
    </subcellularLocation>
</comment>
<feature type="transmembrane region" description="Helical" evidence="6">
    <location>
        <begin position="116"/>
        <end position="136"/>
    </location>
</feature>
<sequence precursor="true">RRARLPGGGLIAAAAVLALIGGLWRAGRLDALSLVVEGRARSDALDGAIRDHLVLALGALVLAAGLTGGLALWRRGRGTVDLTVSGLQVVPAVALLGGLVAGLSALLTAAPALRGYGISALGIGPALIGIAAYLLLPLWRGLQAARRATGPDNIAAARALGLTSGQILTTLRLPLGTPALIGGLRVATVQALGLATLGALVGAGGLGTLVFDGMAQFAPDLILLGALPIIALSLAAEGALGRLEAALRRRWPR</sequence>
<dbReference type="GO" id="GO:0055085">
    <property type="term" value="P:transmembrane transport"/>
    <property type="evidence" value="ECO:0007669"/>
    <property type="project" value="InterPro"/>
</dbReference>
<evidence type="ECO:0000256" key="5">
    <source>
        <dbReference type="ARBA" id="ARBA00023136"/>
    </source>
</evidence>
<comment type="similarity">
    <text evidence="6">Belongs to the binding-protein-dependent transport system permease family.</text>
</comment>
<dbReference type="AlphaFoldDB" id="H1KUT4"/>
<evidence type="ECO:0000256" key="4">
    <source>
        <dbReference type="ARBA" id="ARBA00022989"/>
    </source>
</evidence>
<feature type="transmembrane region" description="Helical" evidence="6">
    <location>
        <begin position="191"/>
        <end position="211"/>
    </location>
</feature>
<dbReference type="Proteomes" id="UP000004382">
    <property type="component" value="Unassembled WGS sequence"/>
</dbReference>
<dbReference type="InterPro" id="IPR000515">
    <property type="entry name" value="MetI-like"/>
</dbReference>
<dbReference type="InterPro" id="IPR051204">
    <property type="entry name" value="ABC_transp_perm/SBD"/>
</dbReference>
<feature type="non-terminal residue" evidence="8">
    <location>
        <position position="1"/>
    </location>
</feature>
<feature type="transmembrane region" description="Helical" evidence="6">
    <location>
        <begin position="85"/>
        <end position="110"/>
    </location>
</feature>
<evidence type="ECO:0000256" key="2">
    <source>
        <dbReference type="ARBA" id="ARBA00022448"/>
    </source>
</evidence>
<dbReference type="RefSeq" id="WP_003607064.1">
    <property type="nucleotide sequence ID" value="NZ_AGJK01000424.1"/>
</dbReference>
<evidence type="ECO:0000313" key="8">
    <source>
        <dbReference type="EMBL" id="EHP79718.1"/>
    </source>
</evidence>
<dbReference type="EMBL" id="AGJK01000424">
    <property type="protein sequence ID" value="EHP79718.1"/>
    <property type="molecule type" value="Genomic_DNA"/>
</dbReference>
<evidence type="ECO:0000256" key="3">
    <source>
        <dbReference type="ARBA" id="ARBA00022692"/>
    </source>
</evidence>